<evidence type="ECO:0000256" key="3">
    <source>
        <dbReference type="ARBA" id="ARBA00022989"/>
    </source>
</evidence>
<evidence type="ECO:0000259" key="6">
    <source>
        <dbReference type="PROSITE" id="PS50261"/>
    </source>
</evidence>
<dbReference type="GO" id="GO:0007166">
    <property type="term" value="P:cell surface receptor signaling pathway"/>
    <property type="evidence" value="ECO:0007669"/>
    <property type="project" value="InterPro"/>
</dbReference>
<evidence type="ECO:0000256" key="1">
    <source>
        <dbReference type="ARBA" id="ARBA00004141"/>
    </source>
</evidence>
<feature type="domain" description="G-protein coupled receptors family 2 profile 2" evidence="6">
    <location>
        <begin position="15"/>
        <end position="262"/>
    </location>
</feature>
<sequence length="325" mass="37815">MTYDENTINQIEEVLIRIILITNTLSAVGATLMILTYFKFKELQTFAFRIVFYLNVSDLILALSNMLLVKKDFNNDDPILCLIQSYLINASQLSSIIWTAIIAFILYQSCIKNQNEQSFNICGYLFIGFCIPFSISIYPFFTHDYGFAGISCWIKEDIKHPVRSTIVRYINFYIPLMLIILYNSSVYIFIICKLYGISQQQTKFIYKMISYPLILIICWIFTAFNKTYEEIQDQQQIWLLYLSKALSGLMGFFNYLGYGFTPQVRDQCARYCCKRNSKSVSVELELKNQQSLDTSQNTEEIKSRNSVNSQRDSVQGELSFIAELY</sequence>
<accession>A0A8S1WDB8</accession>
<dbReference type="AlphaFoldDB" id="A0A8S1WDB8"/>
<protein>
    <recommendedName>
        <fullName evidence="6">G-protein coupled receptors family 2 profile 2 domain-containing protein</fullName>
    </recommendedName>
</protein>
<feature type="transmembrane region" description="Helical" evidence="5">
    <location>
        <begin position="119"/>
        <end position="141"/>
    </location>
</feature>
<feature type="transmembrane region" description="Helical" evidence="5">
    <location>
        <begin position="236"/>
        <end position="256"/>
    </location>
</feature>
<dbReference type="GO" id="GO:0004930">
    <property type="term" value="F:G protein-coupled receptor activity"/>
    <property type="evidence" value="ECO:0007669"/>
    <property type="project" value="TreeGrafter"/>
</dbReference>
<keyword evidence="8" id="KW-1185">Reference proteome</keyword>
<dbReference type="OrthoDB" id="299724at2759"/>
<evidence type="ECO:0000256" key="5">
    <source>
        <dbReference type="SAM" id="Phobius"/>
    </source>
</evidence>
<gene>
    <name evidence="7" type="ORF">PPENT_87.1.T0820026</name>
</gene>
<keyword evidence="4 5" id="KW-0472">Membrane</keyword>
<feature type="transmembrane region" description="Helical" evidence="5">
    <location>
        <begin position="14"/>
        <end position="38"/>
    </location>
</feature>
<comment type="caution">
    <text evidence="7">The sequence shown here is derived from an EMBL/GenBank/DDBJ whole genome shotgun (WGS) entry which is preliminary data.</text>
</comment>
<keyword evidence="3 5" id="KW-1133">Transmembrane helix</keyword>
<dbReference type="PROSITE" id="PS50261">
    <property type="entry name" value="G_PROTEIN_RECEP_F2_4"/>
    <property type="match status" value="1"/>
</dbReference>
<dbReference type="EMBL" id="CAJJDO010000082">
    <property type="protein sequence ID" value="CAD8183876.1"/>
    <property type="molecule type" value="Genomic_DNA"/>
</dbReference>
<dbReference type="GO" id="GO:0005886">
    <property type="term" value="C:plasma membrane"/>
    <property type="evidence" value="ECO:0007669"/>
    <property type="project" value="TreeGrafter"/>
</dbReference>
<feature type="transmembrane region" description="Helical" evidence="5">
    <location>
        <begin position="50"/>
        <end position="68"/>
    </location>
</feature>
<evidence type="ECO:0000256" key="4">
    <source>
        <dbReference type="ARBA" id="ARBA00023136"/>
    </source>
</evidence>
<dbReference type="PANTHER" id="PTHR23112:SF0">
    <property type="entry name" value="TRANSMEMBRANE PROTEIN 116"/>
    <property type="match status" value="1"/>
</dbReference>
<feature type="transmembrane region" description="Helical" evidence="5">
    <location>
        <begin position="204"/>
        <end position="224"/>
    </location>
</feature>
<dbReference type="PANTHER" id="PTHR23112">
    <property type="entry name" value="G PROTEIN-COUPLED RECEPTOR 157-RELATED"/>
    <property type="match status" value="1"/>
</dbReference>
<evidence type="ECO:0000256" key="2">
    <source>
        <dbReference type="ARBA" id="ARBA00022692"/>
    </source>
</evidence>
<proteinExistence type="predicted"/>
<name>A0A8S1WDB8_9CILI</name>
<dbReference type="SUPFAM" id="SSF81321">
    <property type="entry name" value="Family A G protein-coupled receptor-like"/>
    <property type="match status" value="1"/>
</dbReference>
<dbReference type="InterPro" id="IPR017981">
    <property type="entry name" value="GPCR_2-like_7TM"/>
</dbReference>
<feature type="transmembrane region" description="Helical" evidence="5">
    <location>
        <begin position="88"/>
        <end position="107"/>
    </location>
</feature>
<dbReference type="Pfam" id="PF05462">
    <property type="entry name" value="Dicty_CAR"/>
    <property type="match status" value="1"/>
</dbReference>
<evidence type="ECO:0000313" key="7">
    <source>
        <dbReference type="EMBL" id="CAD8183876.1"/>
    </source>
</evidence>
<feature type="transmembrane region" description="Helical" evidence="5">
    <location>
        <begin position="172"/>
        <end position="192"/>
    </location>
</feature>
<dbReference type="GO" id="GO:0007189">
    <property type="term" value="P:adenylate cyclase-activating G protein-coupled receptor signaling pathway"/>
    <property type="evidence" value="ECO:0007669"/>
    <property type="project" value="TreeGrafter"/>
</dbReference>
<evidence type="ECO:0000313" key="8">
    <source>
        <dbReference type="Proteomes" id="UP000689195"/>
    </source>
</evidence>
<reference evidence="7" key="1">
    <citation type="submission" date="2021-01" db="EMBL/GenBank/DDBJ databases">
        <authorList>
            <consortium name="Genoscope - CEA"/>
            <person name="William W."/>
        </authorList>
    </citation>
    <scope>NUCLEOTIDE SEQUENCE</scope>
</reference>
<dbReference type="Proteomes" id="UP000689195">
    <property type="component" value="Unassembled WGS sequence"/>
</dbReference>
<organism evidence="7 8">
    <name type="scientific">Paramecium pentaurelia</name>
    <dbReference type="NCBI Taxonomy" id="43138"/>
    <lineage>
        <taxon>Eukaryota</taxon>
        <taxon>Sar</taxon>
        <taxon>Alveolata</taxon>
        <taxon>Ciliophora</taxon>
        <taxon>Intramacronucleata</taxon>
        <taxon>Oligohymenophorea</taxon>
        <taxon>Peniculida</taxon>
        <taxon>Parameciidae</taxon>
        <taxon>Paramecium</taxon>
    </lineage>
</organism>
<keyword evidence="2 5" id="KW-0812">Transmembrane</keyword>
<comment type="subcellular location">
    <subcellularLocation>
        <location evidence="1">Membrane</location>
        <topology evidence="1">Multi-pass membrane protein</topology>
    </subcellularLocation>
</comment>